<proteinExistence type="predicted"/>
<reference evidence="1" key="3">
    <citation type="submission" date="2022-06" db="EMBL/GenBank/DDBJ databases">
        <title>Resources to Facilitate Use of the Altered Schaedler Flora (ASF) Mouse Model to Study Microbiome Function.</title>
        <authorList>
            <person name="Proctor A."/>
            <person name="Parvinroo S."/>
            <person name="Richie T."/>
            <person name="Jia X."/>
            <person name="Lee S.T.M."/>
            <person name="Karp P.D."/>
            <person name="Paley S."/>
            <person name="Kostic A.D."/>
            <person name="Pierre J.F."/>
            <person name="Wannemuehler M.J."/>
            <person name="Phillips G.J."/>
        </authorList>
    </citation>
    <scope>NUCLEOTIDE SEQUENCE</scope>
    <source>
        <strain evidence="1">ASF457</strain>
    </source>
</reference>
<name>V2QF71_9BACT</name>
<dbReference type="KEGG" id="msch:N508_001847"/>
<dbReference type="OrthoDB" id="9771212at2"/>
<dbReference type="Proteomes" id="UP000017429">
    <property type="component" value="Chromosome"/>
</dbReference>
<dbReference type="RefSeq" id="WP_023276127.1">
    <property type="nucleotide sequence ID" value="NZ_CP097562.1"/>
</dbReference>
<reference evidence="1" key="2">
    <citation type="submission" date="2022-05" db="EMBL/GenBank/DDBJ databases">
        <authorList>
            <person name="Proctor A.L."/>
            <person name="Phillips G.J."/>
            <person name="Wannemuehler M.J."/>
        </authorList>
    </citation>
    <scope>NUCLEOTIDE SEQUENCE</scope>
    <source>
        <strain evidence="1">ASF457</strain>
    </source>
</reference>
<dbReference type="AlphaFoldDB" id="V2QF71"/>
<gene>
    <name evidence="1" type="ORF">N508_001847</name>
</gene>
<dbReference type="eggNOG" id="COG1533">
    <property type="taxonomic scope" value="Bacteria"/>
</dbReference>
<dbReference type="EMBL" id="CP097562">
    <property type="protein sequence ID" value="USF24757.1"/>
    <property type="molecule type" value="Genomic_DNA"/>
</dbReference>
<keyword evidence="2" id="KW-1185">Reference proteome</keyword>
<sequence length="326" mass="37969">MILSVSRRTDIPAFYAEWFMNRLKAGFVYVRNPFNIYQVSEVPLTPDNVDAIVFWTKNSKPLHQYLSEIDNMGYKYYFQFTITPYGKEIEENIEKKEKIVETFKNLSEKTGKEKVILRYDPVILNDKYTIDFHIKSFERLCSILSSYTEKVVISFLDDYKKISKNIKCQNIKEITEDEMNIIAENFSDIAGRYNLILESCAEEINLKKYNINHGKCIDDELIGKITNSVLDVSKDGQRTACGCVKCIDIGEYNTCLHKCLYCYANIDKESAFENYRRHDKYSPVLIGSIDRIKDKITKRNQKDTKSLKKVDEVIAKQGSIEDMLNI</sequence>
<evidence type="ECO:0000313" key="1">
    <source>
        <dbReference type="EMBL" id="USF24757.1"/>
    </source>
</evidence>
<dbReference type="Pfam" id="PF08902">
    <property type="entry name" value="DUF1848"/>
    <property type="match status" value="1"/>
</dbReference>
<evidence type="ECO:0000313" key="2">
    <source>
        <dbReference type="Proteomes" id="UP000017429"/>
    </source>
</evidence>
<dbReference type="InterPro" id="IPR014998">
    <property type="entry name" value="DUF1848"/>
</dbReference>
<reference evidence="1" key="1">
    <citation type="journal article" date="2014" name="Genome Announc.">
        <title>Draft genome sequences of the altered schaedler flora, a defined bacterial community from gnotobiotic mice.</title>
        <authorList>
            <person name="Wannemuehler M.J."/>
            <person name="Overstreet A.M."/>
            <person name="Ward D.V."/>
            <person name="Phillips G.J."/>
        </authorList>
    </citation>
    <scope>NUCLEOTIDE SEQUENCE</scope>
    <source>
        <strain evidence="1">ASF457</strain>
    </source>
</reference>
<organism evidence="1 2">
    <name type="scientific">Mucispirillum schaedleri ASF457</name>
    <dbReference type="NCBI Taxonomy" id="1379858"/>
    <lineage>
        <taxon>Bacteria</taxon>
        <taxon>Pseudomonadati</taxon>
        <taxon>Deferribacterota</taxon>
        <taxon>Deferribacteres</taxon>
        <taxon>Deferribacterales</taxon>
        <taxon>Mucispirillaceae</taxon>
        <taxon>Mucispirillum</taxon>
    </lineage>
</organism>
<protein>
    <submittedName>
        <fullName evidence="1">Uncharacterized protein</fullName>
    </submittedName>
</protein>
<accession>V2QF71</accession>